<dbReference type="Proteomes" id="UP000319732">
    <property type="component" value="Unassembled WGS sequence"/>
</dbReference>
<evidence type="ECO:0000256" key="1">
    <source>
        <dbReference type="ARBA" id="ARBA00004948"/>
    </source>
</evidence>
<feature type="domain" description="Thiamine phosphate synthase/TenI" evidence="3">
    <location>
        <begin position="10"/>
        <end position="155"/>
    </location>
</feature>
<dbReference type="InterPro" id="IPR013785">
    <property type="entry name" value="Aldolase_TIM"/>
</dbReference>
<sequence length="162" mass="17739">MIEQWDMHKSRQLDDAAYLEVAKAVAALCRRRGVVAIANTVPGLYQQTGCHGLHVTSERLKGLSERPVSQQAWFSASCHSPGQLRKAEALGVDFVTLSPVFKTATHPEMEALGWSRFQSWVSQARVPVFALGGMDTEKLEQSFDCGAQGIAGIRGFWDSDGC</sequence>
<reference evidence="4 5" key="1">
    <citation type="submission" date="2019-06" db="EMBL/GenBank/DDBJ databases">
        <title>Whole genome sequence for Cellvibrionaceae sp. R142.</title>
        <authorList>
            <person name="Wang G."/>
        </authorList>
    </citation>
    <scope>NUCLEOTIDE SEQUENCE [LARGE SCALE GENOMIC DNA]</scope>
    <source>
        <strain evidence="4 5">R142</strain>
    </source>
</reference>
<dbReference type="PANTHER" id="PTHR20857">
    <property type="entry name" value="THIAMINE-PHOSPHATE PYROPHOSPHORYLASE"/>
    <property type="match status" value="1"/>
</dbReference>
<dbReference type="InterPro" id="IPR036206">
    <property type="entry name" value="ThiamineP_synth_sf"/>
</dbReference>
<keyword evidence="2" id="KW-0784">Thiamine biosynthesis</keyword>
<dbReference type="CDD" id="cd00564">
    <property type="entry name" value="TMP_TenI"/>
    <property type="match status" value="1"/>
</dbReference>
<dbReference type="EMBL" id="VHSG01000011">
    <property type="protein sequence ID" value="TQV79447.1"/>
    <property type="molecule type" value="Genomic_DNA"/>
</dbReference>
<keyword evidence="5" id="KW-1185">Reference proteome</keyword>
<evidence type="ECO:0000313" key="5">
    <source>
        <dbReference type="Proteomes" id="UP000319732"/>
    </source>
</evidence>
<dbReference type="Pfam" id="PF02581">
    <property type="entry name" value="TMP-TENI"/>
    <property type="match status" value="1"/>
</dbReference>
<dbReference type="GO" id="GO:0009228">
    <property type="term" value="P:thiamine biosynthetic process"/>
    <property type="evidence" value="ECO:0007669"/>
    <property type="project" value="UniProtKB-KW"/>
</dbReference>
<comment type="pathway">
    <text evidence="1">Cofactor biosynthesis; thiamine diphosphate biosynthesis.</text>
</comment>
<dbReference type="AlphaFoldDB" id="A0A545TQG1"/>
<name>A0A545TQG1_9GAMM</name>
<dbReference type="PANTHER" id="PTHR20857:SF23">
    <property type="entry name" value="THIAMINE BIOSYNTHETIC BIFUNCTIONAL ENZYME"/>
    <property type="match status" value="1"/>
</dbReference>
<dbReference type="OrthoDB" id="9810648at2"/>
<accession>A0A545TQG1</accession>
<comment type="caution">
    <text evidence="4">The sequence shown here is derived from an EMBL/GenBank/DDBJ whole genome shotgun (WGS) entry which is preliminary data.</text>
</comment>
<dbReference type="GO" id="GO:0004789">
    <property type="term" value="F:thiamine-phosphate diphosphorylase activity"/>
    <property type="evidence" value="ECO:0007669"/>
    <property type="project" value="TreeGrafter"/>
</dbReference>
<dbReference type="GO" id="GO:0005737">
    <property type="term" value="C:cytoplasm"/>
    <property type="evidence" value="ECO:0007669"/>
    <property type="project" value="TreeGrafter"/>
</dbReference>
<protein>
    <submittedName>
        <fullName evidence="4">Thiamine phosphate synthase</fullName>
    </submittedName>
</protein>
<evidence type="ECO:0000259" key="3">
    <source>
        <dbReference type="Pfam" id="PF02581"/>
    </source>
</evidence>
<proteinExistence type="predicted"/>
<dbReference type="InterPro" id="IPR022998">
    <property type="entry name" value="ThiamineP_synth_TenI"/>
</dbReference>
<dbReference type="Gene3D" id="3.20.20.70">
    <property type="entry name" value="Aldolase class I"/>
    <property type="match status" value="1"/>
</dbReference>
<gene>
    <name evidence="4" type="ORF">FKG94_11300</name>
</gene>
<dbReference type="SUPFAM" id="SSF51391">
    <property type="entry name" value="Thiamin phosphate synthase"/>
    <property type="match status" value="1"/>
</dbReference>
<organism evidence="4 5">
    <name type="scientific">Exilibacterium tricleocarpae</name>
    <dbReference type="NCBI Taxonomy" id="2591008"/>
    <lineage>
        <taxon>Bacteria</taxon>
        <taxon>Pseudomonadati</taxon>
        <taxon>Pseudomonadota</taxon>
        <taxon>Gammaproteobacteria</taxon>
        <taxon>Cellvibrionales</taxon>
        <taxon>Cellvibrionaceae</taxon>
        <taxon>Exilibacterium</taxon>
    </lineage>
</organism>
<evidence type="ECO:0000256" key="2">
    <source>
        <dbReference type="ARBA" id="ARBA00022977"/>
    </source>
</evidence>
<evidence type="ECO:0000313" key="4">
    <source>
        <dbReference type="EMBL" id="TQV79447.1"/>
    </source>
</evidence>
<dbReference type="RefSeq" id="WP_142904337.1">
    <property type="nucleotide sequence ID" value="NZ_ML660092.1"/>
</dbReference>